<evidence type="ECO:0000313" key="3">
    <source>
        <dbReference type="Proteomes" id="UP001300745"/>
    </source>
</evidence>
<feature type="domain" description="SGNH hydrolase-type esterase" evidence="1">
    <location>
        <begin position="45"/>
        <end position="213"/>
    </location>
</feature>
<dbReference type="SUPFAM" id="SSF52266">
    <property type="entry name" value="SGNH hydrolase"/>
    <property type="match status" value="1"/>
</dbReference>
<dbReference type="GO" id="GO:0016787">
    <property type="term" value="F:hydrolase activity"/>
    <property type="evidence" value="ECO:0007669"/>
    <property type="project" value="UniProtKB-KW"/>
</dbReference>
<dbReference type="PANTHER" id="PTHR43784">
    <property type="entry name" value="GDSL-LIKE LIPASE/ACYLHYDROLASE, PUTATIVE (AFU_ORTHOLOGUE AFUA_2G00820)-RELATED"/>
    <property type="match status" value="1"/>
</dbReference>
<dbReference type="InterPro" id="IPR013830">
    <property type="entry name" value="SGNH_hydro"/>
</dbReference>
<dbReference type="InterPro" id="IPR036514">
    <property type="entry name" value="SGNH_hydro_sf"/>
</dbReference>
<reference evidence="2 3" key="1">
    <citation type="submission" date="2022-11" db="EMBL/GenBank/DDBJ databases">
        <title>Mycobacterium sp. nov.</title>
        <authorList>
            <person name="Papic B."/>
            <person name="Spicic S."/>
            <person name="Duvnjak S."/>
        </authorList>
    </citation>
    <scope>NUCLEOTIDE SEQUENCE [LARGE SCALE GENOMIC DNA]</scope>
    <source>
        <strain evidence="2 3">CVI_P4</strain>
    </source>
</reference>
<keyword evidence="2" id="KW-0378">Hydrolase</keyword>
<dbReference type="EMBL" id="JAPJDO010000022">
    <property type="protein sequence ID" value="MCX2939235.1"/>
    <property type="molecule type" value="Genomic_DNA"/>
</dbReference>
<evidence type="ECO:0000259" key="1">
    <source>
        <dbReference type="Pfam" id="PF13472"/>
    </source>
</evidence>
<accession>A0ABT3SK32</accession>
<gene>
    <name evidence="2" type="ORF">ORI27_21285</name>
</gene>
<organism evidence="2 3">
    <name type="scientific">Mycobacterium pinniadriaticum</name>
    <dbReference type="NCBI Taxonomy" id="2994102"/>
    <lineage>
        <taxon>Bacteria</taxon>
        <taxon>Bacillati</taxon>
        <taxon>Actinomycetota</taxon>
        <taxon>Actinomycetes</taxon>
        <taxon>Mycobacteriales</taxon>
        <taxon>Mycobacteriaceae</taxon>
        <taxon>Mycobacterium</taxon>
    </lineage>
</organism>
<sequence>MRYLIAVLCLIGAVAGCSHTPPDYVSRYTTPISPEPQAPAALAIIGDSYTGGSATGGKELMGWPALVADRLDQQGIPIDPAVGFEAGSGYVQPGEDGHVFADQIPNVVGSTDQLVVLFGSRNDAAVPANQLTAAVRRTLADVRTAAPAAKILVIGPAWMNTAPPPGIQQVRNVLKTEASASGATFVDPIADGWFVGQSILISSYSKDPTDAGHSYLADEITPLIAKQLQPTP</sequence>
<dbReference type="RefSeq" id="WP_265999024.1">
    <property type="nucleotide sequence ID" value="NZ_JAPJDN010000022.1"/>
</dbReference>
<evidence type="ECO:0000313" key="2">
    <source>
        <dbReference type="EMBL" id="MCX2939235.1"/>
    </source>
</evidence>
<keyword evidence="3" id="KW-1185">Reference proteome</keyword>
<protein>
    <submittedName>
        <fullName evidence="2">SGNH/GDSL hydrolase family protein</fullName>
    </submittedName>
</protein>
<dbReference type="CDD" id="cd00229">
    <property type="entry name" value="SGNH_hydrolase"/>
    <property type="match status" value="1"/>
</dbReference>
<dbReference type="Pfam" id="PF13472">
    <property type="entry name" value="Lipase_GDSL_2"/>
    <property type="match status" value="1"/>
</dbReference>
<dbReference type="PROSITE" id="PS51257">
    <property type="entry name" value="PROKAR_LIPOPROTEIN"/>
    <property type="match status" value="1"/>
</dbReference>
<proteinExistence type="predicted"/>
<dbReference type="Proteomes" id="UP001300745">
    <property type="component" value="Unassembled WGS sequence"/>
</dbReference>
<dbReference type="Gene3D" id="3.40.50.1110">
    <property type="entry name" value="SGNH hydrolase"/>
    <property type="match status" value="1"/>
</dbReference>
<comment type="caution">
    <text evidence="2">The sequence shown here is derived from an EMBL/GenBank/DDBJ whole genome shotgun (WGS) entry which is preliminary data.</text>
</comment>
<dbReference type="PANTHER" id="PTHR43784:SF2">
    <property type="entry name" value="GDSL-LIKE LIPASE_ACYLHYDROLASE, PUTATIVE (AFU_ORTHOLOGUE AFUA_2G00820)-RELATED"/>
    <property type="match status" value="1"/>
</dbReference>
<dbReference type="InterPro" id="IPR053140">
    <property type="entry name" value="GDSL_Rv0518-like"/>
</dbReference>
<name>A0ABT3SK32_9MYCO</name>